<protein>
    <submittedName>
        <fullName evidence="1">FAD-dependent oxidoreductase</fullName>
    </submittedName>
</protein>
<evidence type="ECO:0000313" key="1">
    <source>
        <dbReference type="EMBL" id="MCV7170871.1"/>
    </source>
</evidence>
<name>A0A9X2YP95_9MYCO</name>
<proteinExistence type="predicted"/>
<feature type="non-terminal residue" evidence="1">
    <location>
        <position position="1"/>
    </location>
</feature>
<gene>
    <name evidence="1" type="ORF">H7I41_13210</name>
</gene>
<evidence type="ECO:0000313" key="2">
    <source>
        <dbReference type="Proteomes" id="UP001140293"/>
    </source>
</evidence>
<sequence>AFTAGAATRPAPRAVKVANRLPALRRAVAYGVAIGPLPERAPTWARR</sequence>
<reference evidence="1" key="2">
    <citation type="journal article" date="2022" name="BMC Genomics">
        <title>Comparative genome analysis of mycobacteria focusing on tRNA and non-coding RNA.</title>
        <authorList>
            <person name="Behra P.R.K."/>
            <person name="Pettersson B.M.F."/>
            <person name="Ramesh M."/>
            <person name="Das S."/>
            <person name="Dasgupta S."/>
            <person name="Kirsebom L.A."/>
        </authorList>
    </citation>
    <scope>NUCLEOTIDE SEQUENCE</scope>
    <source>
        <strain evidence="1">DSM 44615</strain>
    </source>
</reference>
<dbReference type="EMBL" id="JACKSJ010000102">
    <property type="protein sequence ID" value="MCV7170871.1"/>
    <property type="molecule type" value="Genomic_DNA"/>
</dbReference>
<dbReference type="Proteomes" id="UP001140293">
    <property type="component" value="Unassembled WGS sequence"/>
</dbReference>
<accession>A0A9X2YP95</accession>
<comment type="caution">
    <text evidence="1">The sequence shown here is derived from an EMBL/GenBank/DDBJ whole genome shotgun (WGS) entry which is preliminary data.</text>
</comment>
<organism evidence="1 2">
    <name type="scientific">[Mycobacterium] manitobense</name>
    <dbReference type="NCBI Taxonomy" id="190147"/>
    <lineage>
        <taxon>Bacteria</taxon>
        <taxon>Bacillati</taxon>
        <taxon>Actinomycetota</taxon>
        <taxon>Actinomycetes</taxon>
        <taxon>Mycobacteriales</taxon>
        <taxon>Mycobacteriaceae</taxon>
        <taxon>Mycolicibacterium</taxon>
    </lineage>
</organism>
<reference evidence="1" key="1">
    <citation type="submission" date="2020-07" db="EMBL/GenBank/DDBJ databases">
        <authorList>
            <person name="Pettersson B.M.F."/>
            <person name="Behra P.R.K."/>
            <person name="Ramesh M."/>
            <person name="Das S."/>
            <person name="Dasgupta S."/>
            <person name="Kirsebom L.A."/>
        </authorList>
    </citation>
    <scope>NUCLEOTIDE SEQUENCE</scope>
    <source>
        <strain evidence="1">DSM 44615</strain>
    </source>
</reference>
<dbReference type="AlphaFoldDB" id="A0A9X2YP95"/>
<keyword evidence="2" id="KW-1185">Reference proteome</keyword>